<reference evidence="1 2" key="1">
    <citation type="journal article" date="2012" name="Genome Biol.">
        <title>Sequencing three crocodilian genomes to illuminate the evolution of archosaurs and amniotes.</title>
        <authorList>
            <person name="St John J.A."/>
            <person name="Braun E.L."/>
            <person name="Isberg S.R."/>
            <person name="Miles L.G."/>
            <person name="Chong A.Y."/>
            <person name="Gongora J."/>
            <person name="Dalzell P."/>
            <person name="Moran C."/>
            <person name="Bed'hom B."/>
            <person name="Abzhanov A."/>
            <person name="Burgess S.C."/>
            <person name="Cooksey A.M."/>
            <person name="Castoe T.A."/>
            <person name="Crawford N.G."/>
            <person name="Densmore L.D."/>
            <person name="Drew J.C."/>
            <person name="Edwards S.V."/>
            <person name="Faircloth B.C."/>
            <person name="Fujita M.K."/>
            <person name="Greenwold M.J."/>
            <person name="Hoffmann F.G."/>
            <person name="Howard J.M."/>
            <person name="Iguchi T."/>
            <person name="Janes D.E."/>
            <person name="Khan S.Y."/>
            <person name="Kohno S."/>
            <person name="de Koning A.J."/>
            <person name="Lance S.L."/>
            <person name="McCarthy F.M."/>
            <person name="McCormack J.E."/>
            <person name="Merchant M.E."/>
            <person name="Peterson D.G."/>
            <person name="Pollock D.D."/>
            <person name="Pourmand N."/>
            <person name="Raney B.J."/>
            <person name="Roessler K.A."/>
            <person name="Sanford J.R."/>
            <person name="Sawyer R.H."/>
            <person name="Schmidt C.J."/>
            <person name="Triplett E.W."/>
            <person name="Tuberville T.D."/>
            <person name="Venegas-Anaya M."/>
            <person name="Howard J.T."/>
            <person name="Jarvis E.D."/>
            <person name="Guillette L.J.Jr."/>
            <person name="Glenn T.C."/>
            <person name="Green R.E."/>
            <person name="Ray D.A."/>
        </authorList>
    </citation>
    <scope>NUCLEOTIDE SEQUENCE [LARGE SCALE GENOMIC DNA]</scope>
    <source>
        <strain evidence="1">KSC_2009_1</strain>
    </source>
</reference>
<evidence type="ECO:0000313" key="1">
    <source>
        <dbReference type="EMBL" id="KYO17941.1"/>
    </source>
</evidence>
<dbReference type="EMBL" id="AKHW03006853">
    <property type="protein sequence ID" value="KYO17941.1"/>
    <property type="molecule type" value="Genomic_DNA"/>
</dbReference>
<keyword evidence="2" id="KW-1185">Reference proteome</keyword>
<organism evidence="1 2">
    <name type="scientific">Alligator mississippiensis</name>
    <name type="common">American alligator</name>
    <dbReference type="NCBI Taxonomy" id="8496"/>
    <lineage>
        <taxon>Eukaryota</taxon>
        <taxon>Metazoa</taxon>
        <taxon>Chordata</taxon>
        <taxon>Craniata</taxon>
        <taxon>Vertebrata</taxon>
        <taxon>Euteleostomi</taxon>
        <taxon>Archelosauria</taxon>
        <taxon>Archosauria</taxon>
        <taxon>Crocodylia</taxon>
        <taxon>Alligatoridae</taxon>
        <taxon>Alligatorinae</taxon>
        <taxon>Alligator</taxon>
    </lineage>
</organism>
<name>A0A151M096_ALLMI</name>
<sequence>MLVEVVVERKADAQAWQAEDLAYQERWCQEDIAHETTQEAWDWVESKYWAKLLALEQEHLQILKAQNNILHQAVEAKDDDRQTPDTVLGLAVLCMPDTAQPSAPHQPPTGPLVATRHPPAGPHHGCCDCHGPWTQKGTA</sequence>
<evidence type="ECO:0000313" key="2">
    <source>
        <dbReference type="Proteomes" id="UP000050525"/>
    </source>
</evidence>
<protein>
    <submittedName>
        <fullName evidence="1">Uncharacterized protein</fullName>
    </submittedName>
</protein>
<gene>
    <name evidence="1" type="ORF">Y1Q_0011574</name>
</gene>
<comment type="caution">
    <text evidence="1">The sequence shown here is derived from an EMBL/GenBank/DDBJ whole genome shotgun (WGS) entry which is preliminary data.</text>
</comment>
<dbReference type="AlphaFoldDB" id="A0A151M096"/>
<proteinExistence type="predicted"/>
<accession>A0A151M096</accession>
<dbReference type="Proteomes" id="UP000050525">
    <property type="component" value="Unassembled WGS sequence"/>
</dbReference>